<gene>
    <name evidence="3" type="ORF">LRA02_15720</name>
</gene>
<sequence length="418" mass="45576">MAFYGNNLSGKLVIPDKLKTISNEAFYDNQLSSITISSDSQLESIGSLAFYDNDLTGDLVFPSTLNLIGSSAFAINNIKNVHLTAGGTSVNDYAFADNNITNIQIDNTGGIELGWGIFDAQQAETDVPYSMQIPLKKIQPTITINNDDGQTTTVDKFDIKNTSGATYDNSIFTDFAPNSKFSYFLMPTTNSSDTMLVNIVDQLGYTLAQTINVGDVDATPPPGTGGGNGNNGNGESGTDNSNSGNQNPSQELPTTPDNSSTTPISQPEAEVTVKPVSKRIPAYVYNKRTIRLHRNANLTSPVKTYRQTARRHAKTFKIIGTAKSTNGALRYRVKGGYITASKKHVANLYYQSHTTRIRVIADKGINQYKDAKLAKRAGHVKRGKVLRVKKLAKVGNVTRYQLTNGNYITGNKTMVMWR</sequence>
<feature type="region of interest" description="Disordered" evidence="1">
    <location>
        <begin position="214"/>
        <end position="273"/>
    </location>
</feature>
<dbReference type="InterPro" id="IPR026906">
    <property type="entry name" value="LRR_5"/>
</dbReference>
<dbReference type="AlphaFoldDB" id="A0A512PND6"/>
<reference evidence="3 4" key="1">
    <citation type="submission" date="2019-07" db="EMBL/GenBank/DDBJ databases">
        <title>Whole genome shotgun sequence of Lactobacillus rapi NBRC 109618.</title>
        <authorList>
            <person name="Hosoyama A."/>
            <person name="Uohara A."/>
            <person name="Ohji S."/>
            <person name="Ichikawa N."/>
        </authorList>
    </citation>
    <scope>NUCLEOTIDE SEQUENCE [LARGE SCALE GENOMIC DNA]</scope>
    <source>
        <strain evidence="3 4">NBRC 109618</strain>
    </source>
</reference>
<evidence type="ECO:0000256" key="1">
    <source>
        <dbReference type="SAM" id="MobiDB-lite"/>
    </source>
</evidence>
<proteinExistence type="predicted"/>
<dbReference type="EMBL" id="BKAM01000029">
    <property type="protein sequence ID" value="GEP72704.1"/>
    <property type="molecule type" value="Genomic_DNA"/>
</dbReference>
<dbReference type="InterPro" id="IPR032675">
    <property type="entry name" value="LRR_dom_sf"/>
</dbReference>
<comment type="caution">
    <text evidence="3">The sequence shown here is derived from an EMBL/GenBank/DDBJ whole genome shotgun (WGS) entry which is preliminary data.</text>
</comment>
<dbReference type="STRING" id="1423795.FD12_GL002444"/>
<dbReference type="InterPro" id="IPR044081">
    <property type="entry name" value="DUF5776"/>
</dbReference>
<dbReference type="Gene3D" id="3.80.10.10">
    <property type="entry name" value="Ribonuclease Inhibitor"/>
    <property type="match status" value="1"/>
</dbReference>
<dbReference type="Proteomes" id="UP000321569">
    <property type="component" value="Unassembled WGS sequence"/>
</dbReference>
<feature type="compositionally biased region" description="Gly residues" evidence="1">
    <location>
        <begin position="224"/>
        <end position="235"/>
    </location>
</feature>
<feature type="compositionally biased region" description="Polar residues" evidence="1">
    <location>
        <begin position="246"/>
        <end position="265"/>
    </location>
</feature>
<dbReference type="Pfam" id="PF19087">
    <property type="entry name" value="DUF5776"/>
    <property type="match status" value="1"/>
</dbReference>
<dbReference type="Pfam" id="PF13306">
    <property type="entry name" value="LRR_5"/>
    <property type="match status" value="1"/>
</dbReference>
<evidence type="ECO:0000313" key="4">
    <source>
        <dbReference type="Proteomes" id="UP000321569"/>
    </source>
</evidence>
<evidence type="ECO:0000259" key="2">
    <source>
        <dbReference type="Pfam" id="PF19087"/>
    </source>
</evidence>
<evidence type="ECO:0000313" key="3">
    <source>
        <dbReference type="EMBL" id="GEP72704.1"/>
    </source>
</evidence>
<name>A0A512PND6_9LACO</name>
<organism evidence="3 4">
    <name type="scientific">Lentilactobacillus rapi</name>
    <dbReference type="NCBI Taxonomy" id="481723"/>
    <lineage>
        <taxon>Bacteria</taxon>
        <taxon>Bacillati</taxon>
        <taxon>Bacillota</taxon>
        <taxon>Bacilli</taxon>
        <taxon>Lactobacillales</taxon>
        <taxon>Lactobacillaceae</taxon>
        <taxon>Lentilactobacillus</taxon>
    </lineage>
</organism>
<feature type="domain" description="DUF5776" evidence="2">
    <location>
        <begin position="349"/>
        <end position="415"/>
    </location>
</feature>
<protein>
    <recommendedName>
        <fullName evidence="2">DUF5776 domain-containing protein</fullName>
    </recommendedName>
</protein>
<accession>A0A512PND6</accession>
<feature type="compositionally biased region" description="Low complexity" evidence="1">
    <location>
        <begin position="236"/>
        <end position="245"/>
    </location>
</feature>